<protein>
    <recommendedName>
        <fullName evidence="5">Lipoprotein</fullName>
    </recommendedName>
</protein>
<keyword evidence="2" id="KW-0732">Signal</keyword>
<dbReference type="PROSITE" id="PS51257">
    <property type="entry name" value="PROKAR_LIPOPROTEIN"/>
    <property type="match status" value="1"/>
</dbReference>
<accession>A0ABY9X9N5</accession>
<evidence type="ECO:0008006" key="5">
    <source>
        <dbReference type="Google" id="ProtNLM"/>
    </source>
</evidence>
<sequence>MKKTLLLLSCLLSASCVTKKATQFAVPKERASECATHCNDLDMKLAAVVIISSSAGCVCEPKEAQAHTGNGAAAVVGGAMIAEEEARQQEQQERQRQHQSPSIPRSQ</sequence>
<proteinExistence type="predicted"/>
<dbReference type="RefSeq" id="WP_395812467.1">
    <property type="nucleotide sequence ID" value="NZ_CP043494.1"/>
</dbReference>
<dbReference type="EMBL" id="CP043494">
    <property type="protein sequence ID" value="WNG52100.1"/>
    <property type="molecule type" value="Genomic_DNA"/>
</dbReference>
<evidence type="ECO:0000256" key="2">
    <source>
        <dbReference type="SAM" id="SignalP"/>
    </source>
</evidence>
<dbReference type="Proteomes" id="UP001611383">
    <property type="component" value="Chromosome"/>
</dbReference>
<evidence type="ECO:0000256" key="1">
    <source>
        <dbReference type="SAM" id="MobiDB-lite"/>
    </source>
</evidence>
<organism evidence="3 4">
    <name type="scientific">Archangium minus</name>
    <dbReference type="NCBI Taxonomy" id="83450"/>
    <lineage>
        <taxon>Bacteria</taxon>
        <taxon>Pseudomonadati</taxon>
        <taxon>Myxococcota</taxon>
        <taxon>Myxococcia</taxon>
        <taxon>Myxococcales</taxon>
        <taxon>Cystobacterineae</taxon>
        <taxon>Archangiaceae</taxon>
        <taxon>Archangium</taxon>
    </lineage>
</organism>
<feature type="region of interest" description="Disordered" evidence="1">
    <location>
        <begin position="85"/>
        <end position="107"/>
    </location>
</feature>
<feature type="compositionally biased region" description="Basic and acidic residues" evidence="1">
    <location>
        <begin position="85"/>
        <end position="96"/>
    </location>
</feature>
<feature type="signal peptide" evidence="2">
    <location>
        <begin position="1"/>
        <end position="20"/>
    </location>
</feature>
<feature type="chain" id="PRO_5045977034" description="Lipoprotein" evidence="2">
    <location>
        <begin position="21"/>
        <end position="107"/>
    </location>
</feature>
<gene>
    <name evidence="3" type="ORF">F0U60_54340</name>
</gene>
<evidence type="ECO:0000313" key="4">
    <source>
        <dbReference type="Proteomes" id="UP001611383"/>
    </source>
</evidence>
<evidence type="ECO:0000313" key="3">
    <source>
        <dbReference type="EMBL" id="WNG52100.1"/>
    </source>
</evidence>
<feature type="compositionally biased region" description="Polar residues" evidence="1">
    <location>
        <begin position="98"/>
        <end position="107"/>
    </location>
</feature>
<name>A0ABY9X9N5_9BACT</name>
<keyword evidence="4" id="KW-1185">Reference proteome</keyword>
<reference evidence="3 4" key="1">
    <citation type="submission" date="2019-08" db="EMBL/GenBank/DDBJ databases">
        <title>Archangium and Cystobacter genomes.</title>
        <authorList>
            <person name="Chen I.-C.K."/>
            <person name="Wielgoss S."/>
        </authorList>
    </citation>
    <scope>NUCLEOTIDE SEQUENCE [LARGE SCALE GENOMIC DNA]</scope>
    <source>
        <strain evidence="3 4">Cbm 6</strain>
    </source>
</reference>